<evidence type="ECO:0000256" key="11">
    <source>
        <dbReference type="SAM" id="Phobius"/>
    </source>
</evidence>
<name>A0A0F4ZMA8_9PEZI</name>
<dbReference type="Proteomes" id="UP000033483">
    <property type="component" value="Unassembled WGS sequence"/>
</dbReference>
<gene>
    <name evidence="13" type="ORF">TD95_002942</name>
</gene>
<evidence type="ECO:0000256" key="5">
    <source>
        <dbReference type="ARBA" id="ARBA00022989"/>
    </source>
</evidence>
<feature type="domain" description="FAD-binding FR-type" evidence="12">
    <location>
        <begin position="291"/>
        <end position="415"/>
    </location>
</feature>
<dbReference type="InterPro" id="IPR051410">
    <property type="entry name" value="Ferric/Cupric_Reductase"/>
</dbReference>
<evidence type="ECO:0000256" key="1">
    <source>
        <dbReference type="ARBA" id="ARBA00004141"/>
    </source>
</evidence>
<dbReference type="CDD" id="cd06186">
    <property type="entry name" value="NOX_Duox_like_FAD_NADP"/>
    <property type="match status" value="1"/>
</dbReference>
<evidence type="ECO:0000256" key="7">
    <source>
        <dbReference type="ARBA" id="ARBA00023065"/>
    </source>
</evidence>
<keyword evidence="6" id="KW-0560">Oxidoreductase</keyword>
<dbReference type="PROSITE" id="PS51384">
    <property type="entry name" value="FAD_FR"/>
    <property type="match status" value="1"/>
</dbReference>
<accession>A0A0F4ZMA8</accession>
<feature type="transmembrane region" description="Helical" evidence="11">
    <location>
        <begin position="25"/>
        <end position="47"/>
    </location>
</feature>
<dbReference type="Pfam" id="PF08030">
    <property type="entry name" value="NAD_binding_6"/>
    <property type="match status" value="1"/>
</dbReference>
<evidence type="ECO:0000256" key="10">
    <source>
        <dbReference type="SAM" id="MobiDB-lite"/>
    </source>
</evidence>
<reference evidence="13 14" key="1">
    <citation type="submission" date="2015-03" db="EMBL/GenBank/DDBJ databases">
        <authorList>
            <person name="Radwan O."/>
            <person name="Al-Naeli F.A."/>
            <person name="Rendon G.A."/>
            <person name="Fields C."/>
        </authorList>
    </citation>
    <scope>NUCLEOTIDE SEQUENCE [LARGE SCALE GENOMIC DNA]</scope>
    <source>
        <strain evidence="13">CR-DP1</strain>
    </source>
</reference>
<keyword evidence="3" id="KW-0813">Transport</keyword>
<comment type="caution">
    <text evidence="13">The sequence shown here is derived from an EMBL/GenBank/DDBJ whole genome shotgun (WGS) entry which is preliminary data.</text>
</comment>
<dbReference type="InterPro" id="IPR039261">
    <property type="entry name" value="FNR_nucleotide-bd"/>
</dbReference>
<feature type="transmembrane region" description="Helical" evidence="11">
    <location>
        <begin position="249"/>
        <end position="269"/>
    </location>
</feature>
<dbReference type="InterPro" id="IPR013121">
    <property type="entry name" value="Fe_red_NAD-bd_6"/>
</dbReference>
<keyword evidence="14" id="KW-1185">Reference proteome</keyword>
<evidence type="ECO:0000256" key="6">
    <source>
        <dbReference type="ARBA" id="ARBA00023002"/>
    </source>
</evidence>
<evidence type="ECO:0000256" key="4">
    <source>
        <dbReference type="ARBA" id="ARBA00022692"/>
    </source>
</evidence>
<dbReference type="GO" id="GO:0006826">
    <property type="term" value="P:iron ion transport"/>
    <property type="evidence" value="ECO:0007669"/>
    <property type="project" value="TreeGrafter"/>
</dbReference>
<evidence type="ECO:0000256" key="8">
    <source>
        <dbReference type="ARBA" id="ARBA00023136"/>
    </source>
</evidence>
<dbReference type="PANTHER" id="PTHR32361:SF9">
    <property type="entry name" value="FERRIC REDUCTASE TRANSMEMBRANE COMPONENT 3-RELATED"/>
    <property type="match status" value="1"/>
</dbReference>
<dbReference type="Pfam" id="PF01794">
    <property type="entry name" value="Ferric_reduct"/>
    <property type="match status" value="1"/>
</dbReference>
<evidence type="ECO:0000256" key="2">
    <source>
        <dbReference type="ARBA" id="ARBA00006278"/>
    </source>
</evidence>
<dbReference type="PANTHER" id="PTHR32361">
    <property type="entry name" value="FERRIC/CUPRIC REDUCTASE TRANSMEMBRANE COMPONENT"/>
    <property type="match status" value="1"/>
</dbReference>
<dbReference type="InterPro" id="IPR013130">
    <property type="entry name" value="Fe3_Rdtase_TM_dom"/>
</dbReference>
<dbReference type="GO" id="GO:0006879">
    <property type="term" value="P:intracellular iron ion homeostasis"/>
    <property type="evidence" value="ECO:0007669"/>
    <property type="project" value="TreeGrafter"/>
</dbReference>
<dbReference type="OrthoDB" id="10006946at2759"/>
<organism evidence="13 14">
    <name type="scientific">Thielaviopsis punctulata</name>
    <dbReference type="NCBI Taxonomy" id="72032"/>
    <lineage>
        <taxon>Eukaryota</taxon>
        <taxon>Fungi</taxon>
        <taxon>Dikarya</taxon>
        <taxon>Ascomycota</taxon>
        <taxon>Pezizomycotina</taxon>
        <taxon>Sordariomycetes</taxon>
        <taxon>Hypocreomycetidae</taxon>
        <taxon>Microascales</taxon>
        <taxon>Ceratocystidaceae</taxon>
        <taxon>Thielaviopsis</taxon>
    </lineage>
</organism>
<dbReference type="Gene3D" id="3.40.50.80">
    <property type="entry name" value="Nucleotide-binding domain of ferredoxin-NADP reductase (FNR) module"/>
    <property type="match status" value="1"/>
</dbReference>
<dbReference type="GO" id="GO:0015677">
    <property type="term" value="P:copper ion import"/>
    <property type="evidence" value="ECO:0007669"/>
    <property type="project" value="TreeGrafter"/>
</dbReference>
<evidence type="ECO:0000313" key="14">
    <source>
        <dbReference type="Proteomes" id="UP000033483"/>
    </source>
</evidence>
<keyword evidence="4 11" id="KW-0812">Transmembrane</keyword>
<feature type="region of interest" description="Disordered" evidence="10">
    <location>
        <begin position="58"/>
        <end position="84"/>
    </location>
</feature>
<dbReference type="SFLD" id="SFLDS00052">
    <property type="entry name" value="Ferric_Reductase_Domain"/>
    <property type="match status" value="1"/>
</dbReference>
<dbReference type="SUPFAM" id="SSF52343">
    <property type="entry name" value="Ferredoxin reductase-like, C-terminal NADP-linked domain"/>
    <property type="match status" value="1"/>
</dbReference>
<comment type="similarity">
    <text evidence="2">Belongs to the ferric reductase (FRE) family.</text>
</comment>
<evidence type="ECO:0000256" key="3">
    <source>
        <dbReference type="ARBA" id="ARBA00022448"/>
    </source>
</evidence>
<keyword evidence="8 11" id="KW-0472">Membrane</keyword>
<dbReference type="EMBL" id="LAEV01000157">
    <property type="protein sequence ID" value="KKA30988.1"/>
    <property type="molecule type" value="Genomic_DNA"/>
</dbReference>
<dbReference type="GO" id="GO:0005886">
    <property type="term" value="C:plasma membrane"/>
    <property type="evidence" value="ECO:0007669"/>
    <property type="project" value="TreeGrafter"/>
</dbReference>
<dbReference type="GO" id="GO:0000293">
    <property type="term" value="F:ferric-chelate reductase activity"/>
    <property type="evidence" value="ECO:0007669"/>
    <property type="project" value="UniProtKB-ARBA"/>
</dbReference>
<proteinExistence type="inferred from homology"/>
<comment type="subcellular location">
    <subcellularLocation>
        <location evidence="1">Membrane</location>
        <topology evidence="1">Multi-pass membrane protein</topology>
    </subcellularLocation>
</comment>
<keyword evidence="9" id="KW-0325">Glycoprotein</keyword>
<keyword evidence="5 11" id="KW-1133">Transmembrane helix</keyword>
<dbReference type="AlphaFoldDB" id="A0A0F4ZMA8"/>
<keyword evidence="7" id="KW-0406">Ion transport</keyword>
<dbReference type="SFLD" id="SFLDG01168">
    <property type="entry name" value="Ferric_reductase_subgroup_(FRE"/>
    <property type="match status" value="1"/>
</dbReference>
<sequence>MHWPLHFSSATPAEKAQRRIALDKYARLTLLASLAPIVVLVLVRVMARARTAAHARNGRAAVPTEDYDESASGRPPSPVLKSRRGSVSRRDVSWAKVKWWLGSEVVVAGQNWGQRDLWVVGALWSSVLTVFSVAETQGDYLHVTKRLGVVAVAQMPLQYILALKYLNPIAGLLGSSHEELNRWHRLLGRIVYGCMTLHAVLYFNFFRHAGTLSTKPFTFVVMMGEIAFFAMCTLTGSTMVQIRRQSYRLFFVLHLVGAMVVPPMVFLHADHAMPTRVQALVSIGLFFLDIISRRLTTAKASSALSFIPGTSLVKISAKLPSSKINQFLTNPAAHVYLSLPPAARPSVSPLSPESLQFESIFNPFTVATVDSDRSEITLIARVMNGPMTRRLADLTRLSSPVPLCIDGPYGAAPKRLHRLIGAHIDRVLLVAGGVGASFILPVYRAIRADEPSAKVDLVWAARAAEETTWAVSEVHSALADESVRIFLTGVDSYPLLQPRATPETPLTATFGQQGMELQQHEELSEVCRSRFSSVDSRRRPDLYKVVEQVFKAGTEERVAVWVCGPEEMARELRECVTPWVLKGRHVEWHNEGFGW</sequence>
<protein>
    <recommendedName>
        <fullName evidence="12">FAD-binding FR-type domain-containing protein</fullName>
    </recommendedName>
</protein>
<evidence type="ECO:0000313" key="13">
    <source>
        <dbReference type="EMBL" id="KKA30988.1"/>
    </source>
</evidence>
<feature type="transmembrane region" description="Helical" evidence="11">
    <location>
        <begin position="186"/>
        <end position="205"/>
    </location>
</feature>
<dbReference type="InterPro" id="IPR017927">
    <property type="entry name" value="FAD-bd_FR_type"/>
</dbReference>
<evidence type="ECO:0000259" key="12">
    <source>
        <dbReference type="PROSITE" id="PS51384"/>
    </source>
</evidence>
<feature type="transmembrane region" description="Helical" evidence="11">
    <location>
        <begin position="217"/>
        <end position="237"/>
    </location>
</feature>
<evidence type="ECO:0000256" key="9">
    <source>
        <dbReference type="ARBA" id="ARBA00023180"/>
    </source>
</evidence>